<dbReference type="HAMAP" id="MF_00121">
    <property type="entry name" value="GatB"/>
    <property type="match status" value="1"/>
</dbReference>
<dbReference type="InterPro" id="IPR034085">
    <property type="entry name" value="TOG"/>
</dbReference>
<feature type="coiled-coil region" evidence="5">
    <location>
        <begin position="1926"/>
        <end position="1979"/>
    </location>
</feature>
<keyword evidence="5" id="KW-0175">Coiled coil</keyword>
<evidence type="ECO:0000313" key="9">
    <source>
        <dbReference type="EMBL" id="CAJ0598276.1"/>
    </source>
</evidence>
<feature type="domain" description="TOG" evidence="8">
    <location>
        <begin position="2465"/>
        <end position="2701"/>
    </location>
</feature>
<feature type="compositionally biased region" description="Basic residues" evidence="6">
    <location>
        <begin position="545"/>
        <end position="562"/>
    </location>
</feature>
<feature type="chain" id="PRO_5041272143" description="Glutamyl-tRNA(Gln) amidotransferase subunit B, mitochondrial" evidence="7">
    <location>
        <begin position="16"/>
        <end position="4251"/>
    </location>
</feature>
<keyword evidence="3" id="KW-0067">ATP-binding</keyword>
<dbReference type="GO" id="GO:0006417">
    <property type="term" value="P:regulation of translation"/>
    <property type="evidence" value="ECO:0007669"/>
    <property type="project" value="TreeGrafter"/>
</dbReference>
<dbReference type="FunFam" id="1.25.10.10:FF:000096">
    <property type="entry name" value="eIF-2-alpha kinase activator gcn1"/>
    <property type="match status" value="1"/>
</dbReference>
<keyword evidence="3" id="KW-0547">Nucleotide-binding</keyword>
<comment type="subunit">
    <text evidence="3">Subunit of the heterotrimeric GatCAB amidotransferase (AdT) complex, composed of A, B and C subunits.</text>
</comment>
<dbReference type="PROSITE" id="PS50077">
    <property type="entry name" value="HEAT_REPEAT"/>
    <property type="match status" value="3"/>
</dbReference>
<keyword evidence="3" id="KW-0436">Ligase</keyword>
<feature type="region of interest" description="Disordered" evidence="6">
    <location>
        <begin position="848"/>
        <end position="934"/>
    </location>
</feature>
<dbReference type="Pfam" id="PF25801">
    <property type="entry name" value="HEAT_GCN1_C_2"/>
    <property type="match status" value="1"/>
</dbReference>
<feature type="compositionally biased region" description="Polar residues" evidence="6">
    <location>
        <begin position="566"/>
        <end position="576"/>
    </location>
</feature>
<dbReference type="Pfam" id="PF24987">
    <property type="entry name" value="HEAT_EF3_N"/>
    <property type="match status" value="2"/>
</dbReference>
<keyword evidence="3" id="KW-0648">Protein biosynthesis</keyword>
<evidence type="ECO:0000256" key="1">
    <source>
        <dbReference type="ARBA" id="ARBA00007366"/>
    </source>
</evidence>
<dbReference type="GO" id="GO:0019887">
    <property type="term" value="F:protein kinase regulator activity"/>
    <property type="evidence" value="ECO:0007669"/>
    <property type="project" value="TreeGrafter"/>
</dbReference>
<feature type="compositionally biased region" description="Basic residues" evidence="6">
    <location>
        <begin position="643"/>
        <end position="656"/>
    </location>
</feature>
<feature type="compositionally biased region" description="Basic and acidic residues" evidence="6">
    <location>
        <begin position="657"/>
        <end position="669"/>
    </location>
</feature>
<sequence>MRIAVLLLILALAYAEDSMNKDGDVAIPDSLKSGPQRPPPDPSGREDDDDYEAPPVDPLPPDVHAPAFPKLSPAEDQSDSTTLDPVEEEENFDLPTRKPESVSNVLEINRTEIEQEGMIVSSTDDYIDVSENGSFFGENSIKTGKGSEQFKTDVPTSVDVPTALPNVVVVPPGQIVDVISFDEKKTVDDGSESLSASERKESLEESPIFGNQKDIKDEQPFVVRAQADSLGKDHFIGEGLSKPISKKKNGRKSEKFRSKEVGATIADRESSHASKGHFGGDLNLHEENKEDLTAAENRAIDDFFDGVDIVTVSTSSPTPGPFLKIDSASKGKNIVIGYTPDKTSKRLIVHAYDLDRKKMREVGAESSSLAKNKVKPTVSDIEITSTLPISTSEITNAQLVEILKAEESTSKTLVDAEHLTTDSKPNDMEKVLKFGDLMEIMSKPDMHNRQNMEVLASSQLSEQPEFTTKKPKKDRKKKKFDMPSDSPLLEKLPIKKLVEDATKNDETATVGSLPWDTTILPGTVITLEETLPTTLPNAEDGSGPSKKKNPKKKNARKSKTPKSHNETSTVSTTLASDSPEPKVVSDKEIQLKFPFPISVLPTVPEALAANETFDMGINFVPLDANSTSIEGDKSNVTVATPLKQKKNKKKPLKSVPKKKDSEMSDKNSTLEDFPVPKELNTQGFSLPNNETLTLDLPISGKSPNIFPSEPLEEETITPDLERLEIKHEESMDSIPKKIEVVNPSTTASSTTVGVTSKPQLRVEKVSVSGLSGSDDLGTKPAFLIVETPKSSKVPTDKRASGDNSDHNLVISVPSDLEGSKSSNDEPQPINKPLILNLPLPHPLPLNITITRKRKSQRKHSKSSSYTDDTVKDSALHKNPWKIKMRPKSELKLERSVSAASPQAAPELESLTPEEKAFNEGRAKSEDQPESTKMRNTRVTTHAMTTTTEAMYVTAPGERTTAPLEVLHFPTEEEVASADEPILSGSFAEMVEKTLKEPEAKTMEFSLQEEEDFLKATIPPGDLGSISEQRSDLPEPSGAKDSLFSNSDFIKRIDYRPNGEILSTQTAALPTTTEKWKPYQFDCKVEVDDKGALCAEWAVAGLCTSHRPTMFLFCRRTWILQFWKLSEHFNMAMVNGEQHIDENKENHVDQSEAPVEKNEVDLLKEEVRKFTTIVANPSVRLQLQAYSSLCKVVKQIETLPEPFIKGIVKIVTAACVFRYSHKQSFKAVENLLNALAKHESGATARSLAQSVQTLFPLVSNISDSIGCVAIPPAKWLLQLIPRVPDAVMPEITSALGNLSFYCCASPKASKIIKKKLMLACRNKELAKRICQGIDEVSKDASSAKKITCLMSMLSTVCDGLDHALFLDVFSKSVLLPKVRAEQFVIDSCEDALGQISESTFSDTLLPNMKKALLRSPEVAIFGVVKILKSVAFPLDKYSNDLIKGLGALLSSSSDELRDAAIDGIVAIANLAEAPVVEKIVNYLLEQLSAAKTSEQRVAFLDGVAKCAKAKIANPDALEKIAANIVSKLTVPDKEAHENVVAAQWKASTIWARRLNNNSPALISAFKNAPQLPVPVRHIGYRSLANIFTSRDMKSLPAESEKQLWQELDASVKEPLQFISLASLLLKSCESGTPNHTKVWSKITKYDSILKDKPLGSICTDDAIAWIDLLEKSILERPFSDTPGSYPPFLLKSMTLLLFWPDWQVRKRASLAVERILVIEESYFAEALADVIFLETVSGFVDQTLKKVRSSHPDPSTFTVPGEWYVQAVRLLLTPKGPELEKLAIHTLLLASLPRLVEVDGSVWLRWVHSQADSNRWKESDVFRKTAIDRVLQCPDRKVRDNALITLVALNVPSVRDALWAHIENSVNELDVNEYIRIPEKHVAIFQCQEGHLYNTEVLDFDEGEISYNMKRENKAYSFREQLAEMHLRRELAEKKRKEGKLTAAQKQVMEKELAKEKEIRNEMRHMYDTAEAKLDEARAMVAADNQGAFARPELLFNFCIPLTRSHLVSKNAAKLFLAYRDIAFPHLEDYSDELLGSTMLRVIGSHWRVPNWSEEPLSSALDRSLQVLNERAFVVETGDDEDSFVFEDIVGATQLTLLYPMIRLLLDPSNGYSESIRDATLTLLQNAIHKRFLKDGSVLQLPMNEYATLLLTEYARSLTAPSKQALINLASLANDTEDTGPRVVSLARGALKYLDDESCDVRETVLNVLSAPNLLTRLVLSSEDPDFPIECLVRIFVARFDSFEAVADKAEKLWYNSSFHLRPEMAEPLIDKCVSDVGFVRESAANATAAFVQEIATSMPALLNKLDDVYTDLAQVRPAVYDEVGRMVMESRDEWAKRSGVGLVLGRLAEHVKVDDAMRFIKLIAPHGLADRSAECRNGMRNAAVEVIRKHGKDIMPELLPFLENLSDATPSGGEHDNLRQGLVVLLGTLAQYLDPSSDKVRAIVARLMEALSTPSQAVQESVSRCLSPLVPAIKDTVKSLVQKLQWLLFEAESYGERRGAAYGIGGIVKGMGVASLKELELLPAIHKALLEKKNVKHREGGLLALEILCSTVGKLFEPYMIQTLPSLLLCFGDSDENVRKAAEDTAVAMMSSMSPHGTKLVLPSLLTALDDESWRTKCAAAELLGSMAFCAPRQLSACLPNIVPKLIEVLADSSSKVQRSGEKALRQIASVIRNPEILGVSNQLMSGLLDPASKTNYALQAVLNTKFIHYIDAPSLALIMPIVRRAFEDRNSETRKVAAQIIASIYSLTENKDMEPYLCDLVPGLQKSLLDPVPEIRTVAARALGAIVARSTGTTSDRLRESIVPWLKEKLVSPVSTVDRSGAAQGLSEVLAGIGSEQLEFVMPEIIAATESPEVSAETRDGYILMYIYLPMVFGEKFLPYLPQIVPPILKALADENEYVRASALKAGQRLIAQYCSHARRLLLPQLQMALYDENWRIRHAAVTLIGDFLFNISGVSGKSTTSTANEDDTMGMEQAGKSIVRALGQQCRDHVLAGLYLARSDVALVVRQAAGHVWKIVVANTPRTLKEIMKVLFEMVVDSVASPCEERQQMGARCLGELVRKMGDKIINEVLPVLEMNQKSEDLEKRVGVAVALHEIMDNTTKDVLSHYLESLVTPVRNGICDSSPVVRSAAADTFSVLYQMVGHEALDEIITPLLEKLTPEKEDVLAGLCEIMKQNSRQMLPYLLPRLTRPPINVHALCSLASVAGGSLSRQLSRVLDALLSACETNDQYDPMIDSCEKVVIAVTDDEGVPVLVDYLLKQASKGNVPAIVLLHTFVSKSGVNLNYLVGDLLPGLLNLYTSTNAQIIDHAVNSAIGVAQALDQKEMQETIPIVKKALNYMVAQSRGRDISGFAHPKALQPLLPMLRESILQGGVELKALAGEALGMVISVSDPAALKPHVVNITGPLVRVLGDRYPASVKLAVLDALSKLLDKVDTLLRPFLPQLQSTFLKALQEPSSRQVRLAAGGALSRLLRIHMKPEPLVCEILKLLAHSQDQSLLETTFVAARALIGKLTAPLSDATIQEGYRVCELQYTVPVDTPTELDTSLTMCSGAFYGGIAVRTNQFQSKNIFKDVESCSKPRVRQAMAYALQQMCQSDAATVWSEAQAGCRAAIQAALSADSTVACSALRAAAYIMISEGLSPDRELLSAVGRALSHQAVEVRRVAAVILGHVLHQTPSQLGNDLLKLIVPHLVNGAKESNSAVRSASELALVYAFRFQEGQDGFDKYLQSVEGAARSVVNEVQVALRRLVKSGDLTLEPLNNILTVQEEFRPIIGLEVHVQLNTRSKLFSSAPLADDVAPNTHVAVLDMATPGTLPVLNKACVMHALRLGLLLNCEIPPSCRFDRKHYFYADMPAGYQITQSERPIAKNGKFCFSVYSEDVQSYTKEAGIIQLQLEQDSGKSIHFGPVSLIDLNRAGTPLVEVVTAPDFSTALEAMCFVQQLRLLLMHHKICRGEMHKGHLRVDANVSLTHLGDKGVRTEIKNINSLRHLHTAINFEIDRHYKVISSGGTVVNETRMCDEQGRTVSMRDKEVKTDYRFMPEPNLPTLKILPQWLEECKASVSTLPSYMEYQKLGFDARRAIYYAENPSLSNFLNHCVDCLPKVGADNFVFWMNELKLIMQRSKATYPPENPAFAKQFMAIVEYYVNHKITKLRALEALRLFVTKVQDAAEYFEKENAWRITDEGQISTMAEEILKANEKVALKAAAGHAKSLSKLRKLLVDRSDKRIEVEDADKTIAAGIERLKSVRERVP</sequence>
<dbReference type="GO" id="GO:0032543">
    <property type="term" value="P:mitochondrial translation"/>
    <property type="evidence" value="ECO:0007669"/>
    <property type="project" value="UniProtKB-UniRule"/>
</dbReference>
<protein>
    <recommendedName>
        <fullName evidence="3">Glutamyl-tRNA(Gln) amidotransferase subunit B, mitochondrial</fullName>
        <shortName evidence="3">Glu-AdT subunit B</shortName>
        <ecNumber evidence="3">6.3.5.-</ecNumber>
    </recommendedName>
</protein>
<dbReference type="GO" id="GO:0034198">
    <property type="term" value="P:cellular response to amino acid starvation"/>
    <property type="evidence" value="ECO:0007669"/>
    <property type="project" value="TreeGrafter"/>
</dbReference>
<dbReference type="GO" id="GO:0070681">
    <property type="term" value="P:glutaminyl-tRNAGln biosynthesis via transamidation"/>
    <property type="evidence" value="ECO:0007669"/>
    <property type="project" value="UniProtKB-UniRule"/>
</dbReference>
<feature type="repeat" description="HEAT" evidence="4">
    <location>
        <begin position="2719"/>
        <end position="2757"/>
    </location>
</feature>
<evidence type="ECO:0000313" key="10">
    <source>
        <dbReference type="Proteomes" id="UP001176961"/>
    </source>
</evidence>
<keyword evidence="10" id="KW-1185">Reference proteome</keyword>
<feature type="region of interest" description="Disordered" evidence="6">
    <location>
        <begin position="455"/>
        <end position="487"/>
    </location>
</feature>
<dbReference type="InterPro" id="IPR057546">
    <property type="entry name" value="HEAT_GCN1"/>
</dbReference>
<dbReference type="EC" id="6.3.5.-" evidence="3"/>
<dbReference type="InterPro" id="IPR017958">
    <property type="entry name" value="Gln-tRNA_amidoTrfase_suB_CS"/>
</dbReference>
<feature type="region of interest" description="Disordered" evidence="6">
    <location>
        <begin position="787"/>
        <end position="835"/>
    </location>
</feature>
<evidence type="ECO:0000256" key="4">
    <source>
        <dbReference type="PROSITE-ProRule" id="PRU00103"/>
    </source>
</evidence>
<dbReference type="Gene3D" id="1.25.10.10">
    <property type="entry name" value="Leucine-rich Repeat Variant"/>
    <property type="match status" value="6"/>
</dbReference>
<organism evidence="9 10">
    <name type="scientific">Cylicocyclus nassatus</name>
    <name type="common">Nematode worm</name>
    <dbReference type="NCBI Taxonomy" id="53992"/>
    <lineage>
        <taxon>Eukaryota</taxon>
        <taxon>Metazoa</taxon>
        <taxon>Ecdysozoa</taxon>
        <taxon>Nematoda</taxon>
        <taxon>Chromadorea</taxon>
        <taxon>Rhabditida</taxon>
        <taxon>Rhabditina</taxon>
        <taxon>Rhabditomorpha</taxon>
        <taxon>Strongyloidea</taxon>
        <taxon>Strongylidae</taxon>
        <taxon>Cylicocyclus</taxon>
    </lineage>
</organism>
<dbReference type="FunFam" id="1.25.10.10:FF:000090">
    <property type="entry name" value="eIF-2-alpha kinase activator GCN1"/>
    <property type="match status" value="1"/>
</dbReference>
<evidence type="ECO:0000259" key="8">
    <source>
        <dbReference type="SMART" id="SM01349"/>
    </source>
</evidence>
<dbReference type="SMART" id="SM01349">
    <property type="entry name" value="TOG"/>
    <property type="match status" value="1"/>
</dbReference>
<evidence type="ECO:0000256" key="7">
    <source>
        <dbReference type="SAM" id="SignalP"/>
    </source>
</evidence>
<feature type="compositionally biased region" description="Polar residues" evidence="6">
    <location>
        <begin position="456"/>
        <end position="466"/>
    </location>
</feature>
<dbReference type="GO" id="GO:0005829">
    <property type="term" value="C:cytosol"/>
    <property type="evidence" value="ECO:0007669"/>
    <property type="project" value="TreeGrafter"/>
</dbReference>
<dbReference type="GO" id="GO:0050567">
    <property type="term" value="F:glutaminyl-tRNA synthase (glutamine-hydrolyzing) activity"/>
    <property type="evidence" value="ECO:0007669"/>
    <property type="project" value="UniProtKB-UniRule"/>
</dbReference>
<evidence type="ECO:0000256" key="3">
    <source>
        <dbReference type="HAMAP-Rule" id="MF_03147"/>
    </source>
</evidence>
<feature type="region of interest" description="Disordered" evidence="6">
    <location>
        <begin position="18"/>
        <end position="100"/>
    </location>
</feature>
<dbReference type="InterPro" id="IPR006075">
    <property type="entry name" value="Asn/Gln-tRNA_Trfase_suB/E_cat"/>
</dbReference>
<dbReference type="Pfam" id="PF24984">
    <property type="entry name" value="HEAT_EF3_GNC1"/>
    <property type="match status" value="1"/>
</dbReference>
<dbReference type="InterPro" id="IPR056810">
    <property type="entry name" value="GNC1-like_N"/>
</dbReference>
<feature type="region of interest" description="Disordered" evidence="6">
    <location>
        <begin position="635"/>
        <end position="686"/>
    </location>
</feature>
<proteinExistence type="inferred from homology"/>
<dbReference type="SUPFAM" id="SSF55931">
    <property type="entry name" value="Glutamine synthetase/guanido kinase"/>
    <property type="match status" value="1"/>
</dbReference>
<gene>
    <name evidence="9" type="ORF">CYNAS_LOCUS10259</name>
</gene>
<dbReference type="NCBIfam" id="TIGR00133">
    <property type="entry name" value="gatB"/>
    <property type="match status" value="1"/>
</dbReference>
<keyword evidence="7" id="KW-0732">Signal</keyword>
<comment type="subcellular location">
    <subcellularLocation>
        <location evidence="3">Mitochondrion</location>
    </subcellularLocation>
</comment>
<comment type="catalytic activity">
    <reaction evidence="3">
        <text>L-glutamyl-tRNA(Gln) + L-glutamine + ATP + H2O = L-glutaminyl-tRNA(Gln) + L-glutamate + ADP + phosphate + H(+)</text>
        <dbReference type="Rhea" id="RHEA:17521"/>
        <dbReference type="Rhea" id="RHEA-COMP:9681"/>
        <dbReference type="Rhea" id="RHEA-COMP:9684"/>
        <dbReference type="ChEBI" id="CHEBI:15377"/>
        <dbReference type="ChEBI" id="CHEBI:15378"/>
        <dbReference type="ChEBI" id="CHEBI:29985"/>
        <dbReference type="ChEBI" id="CHEBI:30616"/>
        <dbReference type="ChEBI" id="CHEBI:43474"/>
        <dbReference type="ChEBI" id="CHEBI:58359"/>
        <dbReference type="ChEBI" id="CHEBI:78520"/>
        <dbReference type="ChEBI" id="CHEBI:78521"/>
        <dbReference type="ChEBI" id="CHEBI:456216"/>
    </reaction>
</comment>
<feature type="compositionally biased region" description="Basic and acidic residues" evidence="6">
    <location>
        <begin position="912"/>
        <end position="932"/>
    </location>
</feature>
<dbReference type="PROSITE" id="PS01234">
    <property type="entry name" value="GATB"/>
    <property type="match status" value="1"/>
</dbReference>
<dbReference type="InterPro" id="IPR021133">
    <property type="entry name" value="HEAT_type_2"/>
</dbReference>
<dbReference type="PANTHER" id="PTHR23346:SF7">
    <property type="entry name" value="STALLED RIBOSOME SENSOR GCN1"/>
    <property type="match status" value="1"/>
</dbReference>
<keyword evidence="3" id="KW-0496">Mitochondrion</keyword>
<comment type="caution">
    <text evidence="9">The sequence shown here is derived from an EMBL/GenBank/DDBJ whole genome shotgun (WGS) entry which is preliminary data.</text>
</comment>
<feature type="repeat" description="HEAT" evidence="4">
    <location>
        <begin position="2642"/>
        <end position="2677"/>
    </location>
</feature>
<dbReference type="Pfam" id="PF23271">
    <property type="entry name" value="HEAT_GCN1"/>
    <property type="match status" value="1"/>
</dbReference>
<feature type="compositionally biased region" description="Basic and acidic residues" evidence="6">
    <location>
        <begin position="794"/>
        <end position="805"/>
    </location>
</feature>
<feature type="region of interest" description="Disordered" evidence="6">
    <location>
        <begin position="1018"/>
        <end position="1041"/>
    </location>
</feature>
<reference evidence="9" key="1">
    <citation type="submission" date="2023-07" db="EMBL/GenBank/DDBJ databases">
        <authorList>
            <consortium name="CYATHOMIX"/>
        </authorList>
    </citation>
    <scope>NUCLEOTIDE SEQUENCE</scope>
    <source>
        <strain evidence="9">N/A</strain>
    </source>
</reference>
<feature type="repeat" description="HEAT" evidence="4">
    <location>
        <begin position="3113"/>
        <end position="3150"/>
    </location>
</feature>
<dbReference type="GO" id="GO:0005739">
    <property type="term" value="C:mitochondrion"/>
    <property type="evidence" value="ECO:0007669"/>
    <property type="project" value="UniProtKB-SubCell"/>
</dbReference>
<dbReference type="Pfam" id="PF24993">
    <property type="entry name" value="GNC1_N"/>
    <property type="match status" value="1"/>
</dbReference>
<dbReference type="InterPro" id="IPR004413">
    <property type="entry name" value="GatB"/>
</dbReference>
<dbReference type="Pfam" id="PF02934">
    <property type="entry name" value="GatB_N"/>
    <property type="match status" value="1"/>
</dbReference>
<comment type="similarity">
    <text evidence="3">Belongs to the GatB/GatE family. GatB subfamily.</text>
</comment>
<dbReference type="PANTHER" id="PTHR23346">
    <property type="entry name" value="TRANSLATIONAL ACTIVATOR GCN1-RELATED"/>
    <property type="match status" value="1"/>
</dbReference>
<feature type="compositionally biased region" description="Basic residues" evidence="6">
    <location>
        <begin position="850"/>
        <end position="861"/>
    </location>
</feature>
<dbReference type="SUPFAM" id="SSF48371">
    <property type="entry name" value="ARM repeat"/>
    <property type="match status" value="4"/>
</dbReference>
<keyword evidence="2" id="KW-0677">Repeat</keyword>
<dbReference type="InterPro" id="IPR014746">
    <property type="entry name" value="Gln_synth/guanido_kin_cat_dom"/>
</dbReference>
<evidence type="ECO:0000256" key="2">
    <source>
        <dbReference type="ARBA" id="ARBA00022737"/>
    </source>
</evidence>
<comment type="function">
    <text evidence="3">Allows the formation of correctly charged Gln-tRNA(Gln) through the transamidation of misacylated Glu-tRNA(Gln) in the mitochondria. The reaction takes place in the presence of glutamine and ATP through an activated gamma-phospho-Glu-tRNA(Gln).</text>
</comment>
<dbReference type="GO" id="GO:0000226">
    <property type="term" value="P:microtubule cytoskeleton organization"/>
    <property type="evidence" value="ECO:0007669"/>
    <property type="project" value="UniProtKB-ARBA"/>
</dbReference>
<dbReference type="Proteomes" id="UP001176961">
    <property type="component" value="Unassembled WGS sequence"/>
</dbReference>
<dbReference type="EMBL" id="CATQJL010000223">
    <property type="protein sequence ID" value="CAJ0598276.1"/>
    <property type="molecule type" value="Genomic_DNA"/>
</dbReference>
<dbReference type="GO" id="GO:0030956">
    <property type="term" value="C:glutamyl-tRNA(Gln) amidotransferase complex"/>
    <property type="evidence" value="ECO:0007669"/>
    <property type="project" value="UniProtKB-UniRule"/>
</dbReference>
<feature type="compositionally biased region" description="Basic residues" evidence="6">
    <location>
        <begin position="469"/>
        <end position="479"/>
    </location>
</feature>
<dbReference type="GO" id="GO:0005524">
    <property type="term" value="F:ATP binding"/>
    <property type="evidence" value="ECO:0007669"/>
    <property type="project" value="UniProtKB-KW"/>
</dbReference>
<feature type="region of interest" description="Disordered" evidence="6">
    <location>
        <begin position="533"/>
        <end position="582"/>
    </location>
</feature>
<feature type="compositionally biased region" description="Basic and acidic residues" evidence="6">
    <location>
        <begin position="251"/>
        <end position="272"/>
    </location>
</feature>
<name>A0AA36GTX0_CYLNA</name>
<evidence type="ECO:0000256" key="5">
    <source>
        <dbReference type="SAM" id="Coils"/>
    </source>
</evidence>
<dbReference type="InterPro" id="IPR016024">
    <property type="entry name" value="ARM-type_fold"/>
</dbReference>
<comment type="similarity">
    <text evidence="1">Belongs to the GCN1 family.</text>
</comment>
<dbReference type="NCBIfam" id="NF004012">
    <property type="entry name" value="PRK05477.1-2"/>
    <property type="match status" value="1"/>
</dbReference>
<feature type="signal peptide" evidence="7">
    <location>
        <begin position="1"/>
        <end position="15"/>
    </location>
</feature>
<evidence type="ECO:0000256" key="6">
    <source>
        <dbReference type="SAM" id="MobiDB-lite"/>
    </source>
</evidence>
<feature type="region of interest" description="Disordered" evidence="6">
    <location>
        <begin position="187"/>
        <end position="207"/>
    </location>
</feature>
<dbReference type="InterPro" id="IPR011989">
    <property type="entry name" value="ARM-like"/>
</dbReference>
<accession>A0AA36GTX0</accession>
<feature type="region of interest" description="Disordered" evidence="6">
    <location>
        <begin position="234"/>
        <end position="283"/>
    </location>
</feature>